<evidence type="ECO:0000313" key="2">
    <source>
        <dbReference type="Proteomes" id="UP000824120"/>
    </source>
</evidence>
<accession>A0A9J5YX59</accession>
<reference evidence="1 2" key="1">
    <citation type="submission" date="2020-09" db="EMBL/GenBank/DDBJ databases">
        <title>De no assembly of potato wild relative species, Solanum commersonii.</title>
        <authorList>
            <person name="Cho K."/>
        </authorList>
    </citation>
    <scope>NUCLEOTIDE SEQUENCE [LARGE SCALE GENOMIC DNA]</scope>
    <source>
        <strain evidence="1">LZ3.2</strain>
        <tissue evidence="1">Leaf</tissue>
    </source>
</reference>
<keyword evidence="2" id="KW-1185">Reference proteome</keyword>
<dbReference type="EMBL" id="JACXVP010000005">
    <property type="protein sequence ID" value="KAG5604400.1"/>
    <property type="molecule type" value="Genomic_DNA"/>
</dbReference>
<organism evidence="1 2">
    <name type="scientific">Solanum commersonii</name>
    <name type="common">Commerson's wild potato</name>
    <name type="synonym">Commerson's nightshade</name>
    <dbReference type="NCBI Taxonomy" id="4109"/>
    <lineage>
        <taxon>Eukaryota</taxon>
        <taxon>Viridiplantae</taxon>
        <taxon>Streptophyta</taxon>
        <taxon>Embryophyta</taxon>
        <taxon>Tracheophyta</taxon>
        <taxon>Spermatophyta</taxon>
        <taxon>Magnoliopsida</taxon>
        <taxon>eudicotyledons</taxon>
        <taxon>Gunneridae</taxon>
        <taxon>Pentapetalae</taxon>
        <taxon>asterids</taxon>
        <taxon>lamiids</taxon>
        <taxon>Solanales</taxon>
        <taxon>Solanaceae</taxon>
        <taxon>Solanoideae</taxon>
        <taxon>Solaneae</taxon>
        <taxon>Solanum</taxon>
    </lineage>
</organism>
<gene>
    <name evidence="1" type="ORF">H5410_025892</name>
</gene>
<proteinExistence type="predicted"/>
<evidence type="ECO:0000313" key="1">
    <source>
        <dbReference type="EMBL" id="KAG5604400.1"/>
    </source>
</evidence>
<dbReference type="AlphaFoldDB" id="A0A9J5YX59"/>
<name>A0A9J5YX59_SOLCO</name>
<protein>
    <submittedName>
        <fullName evidence="1">Uncharacterized protein</fullName>
    </submittedName>
</protein>
<sequence>MPVGVGFVRPCSIIFGADQLEEEQRDLKFVMVEKLALVSLLSSKKFESRMDQPQIHVAG</sequence>
<comment type="caution">
    <text evidence="1">The sequence shown here is derived from an EMBL/GenBank/DDBJ whole genome shotgun (WGS) entry which is preliminary data.</text>
</comment>
<dbReference type="Proteomes" id="UP000824120">
    <property type="component" value="Chromosome 5"/>
</dbReference>